<comment type="caution">
    <text evidence="2">The sequence shown here is derived from an EMBL/GenBank/DDBJ whole genome shotgun (WGS) entry which is preliminary data.</text>
</comment>
<evidence type="ECO:0000313" key="3">
    <source>
        <dbReference type="Proteomes" id="UP000606786"/>
    </source>
</evidence>
<organism evidence="2 3">
    <name type="scientific">Ceratitis capitata</name>
    <name type="common">Mediterranean fruit fly</name>
    <name type="synonym">Tephritis capitata</name>
    <dbReference type="NCBI Taxonomy" id="7213"/>
    <lineage>
        <taxon>Eukaryota</taxon>
        <taxon>Metazoa</taxon>
        <taxon>Ecdysozoa</taxon>
        <taxon>Arthropoda</taxon>
        <taxon>Hexapoda</taxon>
        <taxon>Insecta</taxon>
        <taxon>Pterygota</taxon>
        <taxon>Neoptera</taxon>
        <taxon>Endopterygota</taxon>
        <taxon>Diptera</taxon>
        <taxon>Brachycera</taxon>
        <taxon>Muscomorpha</taxon>
        <taxon>Tephritoidea</taxon>
        <taxon>Tephritidae</taxon>
        <taxon>Ceratitis</taxon>
        <taxon>Ceratitis</taxon>
    </lineage>
</organism>
<name>A0A811UGT2_CERCA</name>
<dbReference type="Proteomes" id="UP000606786">
    <property type="component" value="Unassembled WGS sequence"/>
</dbReference>
<dbReference type="OrthoDB" id="66620at2759"/>
<evidence type="ECO:0000256" key="1">
    <source>
        <dbReference type="SAM" id="MobiDB-lite"/>
    </source>
</evidence>
<feature type="compositionally biased region" description="Low complexity" evidence="1">
    <location>
        <begin position="24"/>
        <end position="41"/>
    </location>
</feature>
<sequence length="116" mass="12198">MVEQDSVNKNLLNDNRHGGGGGAVIVPAGGSSGPQSSSGGVAAPSSVAVPVSILKTQFSPAQPKTLQHLPKRPAVDLAFHELTYRVKEGNRNIPQGLIVNILRLSGVMELFKTIYV</sequence>
<gene>
    <name evidence="2" type="ORF">CCAP1982_LOCUS6670</name>
</gene>
<reference evidence="2" key="1">
    <citation type="submission" date="2020-11" db="EMBL/GenBank/DDBJ databases">
        <authorList>
            <person name="Whitehead M."/>
        </authorList>
    </citation>
    <scope>NUCLEOTIDE SEQUENCE</scope>
    <source>
        <strain evidence="2">EGII</strain>
    </source>
</reference>
<feature type="compositionally biased region" description="Polar residues" evidence="1">
    <location>
        <begin position="1"/>
        <end position="13"/>
    </location>
</feature>
<dbReference type="AlphaFoldDB" id="A0A811UGT2"/>
<dbReference type="EMBL" id="CAJHJT010000012">
    <property type="protein sequence ID" value="CAD6998054.1"/>
    <property type="molecule type" value="Genomic_DNA"/>
</dbReference>
<accession>A0A811UGT2</accession>
<evidence type="ECO:0000313" key="2">
    <source>
        <dbReference type="EMBL" id="CAD6998054.1"/>
    </source>
</evidence>
<keyword evidence="3" id="KW-1185">Reference proteome</keyword>
<proteinExistence type="predicted"/>
<protein>
    <submittedName>
        <fullName evidence="2">(Mediterranean fruit fly) hypothetical protein</fullName>
    </submittedName>
</protein>
<feature type="region of interest" description="Disordered" evidence="1">
    <location>
        <begin position="1"/>
        <end position="41"/>
    </location>
</feature>